<proteinExistence type="inferred from homology"/>
<evidence type="ECO:0000256" key="2">
    <source>
        <dbReference type="ARBA" id="ARBA00004613"/>
    </source>
</evidence>
<dbReference type="Pfam" id="PF08386">
    <property type="entry name" value="Abhydrolase_4"/>
    <property type="match status" value="1"/>
</dbReference>
<dbReference type="SUPFAM" id="SSF53474">
    <property type="entry name" value="alpha/beta-Hydrolases"/>
    <property type="match status" value="1"/>
</dbReference>
<dbReference type="AlphaFoldDB" id="A0A0G4KLT0"/>
<evidence type="ECO:0000256" key="4">
    <source>
        <dbReference type="ARBA" id="ARBA00022723"/>
    </source>
</evidence>
<feature type="chain" id="PRO_5002565611" description="lytic cellulose monooxygenase (C4-dehydrogenating)" evidence="16">
    <location>
        <begin position="19"/>
        <end position="777"/>
    </location>
</feature>
<keyword evidence="12" id="KW-0624">Polysaccharide degradation</keyword>
<evidence type="ECO:0000256" key="6">
    <source>
        <dbReference type="ARBA" id="ARBA00023001"/>
    </source>
</evidence>
<evidence type="ECO:0000256" key="8">
    <source>
        <dbReference type="ARBA" id="ARBA00023008"/>
    </source>
</evidence>
<keyword evidence="5 16" id="KW-0732">Signal</keyword>
<comment type="cofactor">
    <cofactor evidence="1">
        <name>Cu(2+)</name>
        <dbReference type="ChEBI" id="CHEBI:29036"/>
    </cofactor>
</comment>
<keyword evidence="7" id="KW-0560">Oxidoreductase</keyword>
<evidence type="ECO:0000256" key="15">
    <source>
        <dbReference type="ARBA" id="ARBA00047174"/>
    </source>
</evidence>
<keyword evidence="20" id="KW-1185">Reference proteome</keyword>
<keyword evidence="3" id="KW-0964">Secreted</keyword>
<dbReference type="Pfam" id="PF03443">
    <property type="entry name" value="AA9"/>
    <property type="match status" value="1"/>
</dbReference>
<comment type="catalytic activity">
    <reaction evidence="14">
        <text>[(1-&gt;4)-beta-D-glucosyl]n+m + reduced acceptor + O2 = 4-dehydro-beta-D-glucosyl-[(1-&gt;4)-beta-D-glucosyl]n-1 + [(1-&gt;4)-beta-D-glucosyl]m + acceptor + H2O.</text>
        <dbReference type="EC" id="1.14.99.56"/>
    </reaction>
</comment>
<feature type="domain" description="Auxiliary Activity family 9 catalytic" evidence="17">
    <location>
        <begin position="19"/>
        <end position="223"/>
    </location>
</feature>
<keyword evidence="6" id="KW-0136">Cellulose degradation</keyword>
<dbReference type="PANTHER" id="PTHR33353:SF10">
    <property type="entry name" value="ENDO-BETA-1,4-GLUCANASE D"/>
    <property type="match status" value="1"/>
</dbReference>
<keyword evidence="11" id="KW-0119">Carbohydrate metabolism</keyword>
<accession>A0A0G4KLT0</accession>
<organism evidence="19 20">
    <name type="scientific">Verticillium longisporum</name>
    <name type="common">Verticillium dahliae var. longisporum</name>
    <dbReference type="NCBI Taxonomy" id="100787"/>
    <lineage>
        <taxon>Eukaryota</taxon>
        <taxon>Fungi</taxon>
        <taxon>Dikarya</taxon>
        <taxon>Ascomycota</taxon>
        <taxon>Pezizomycotina</taxon>
        <taxon>Sordariomycetes</taxon>
        <taxon>Hypocreomycetidae</taxon>
        <taxon>Glomerellales</taxon>
        <taxon>Plectosphaerellaceae</taxon>
        <taxon>Verticillium</taxon>
    </lineage>
</organism>
<dbReference type="InterPro" id="IPR013595">
    <property type="entry name" value="Pept_S33_TAP-like_C"/>
</dbReference>
<keyword evidence="8" id="KW-0186">Copper</keyword>
<comment type="subcellular location">
    <subcellularLocation>
        <location evidence="2">Secreted</location>
    </subcellularLocation>
</comment>
<evidence type="ECO:0000259" key="17">
    <source>
        <dbReference type="Pfam" id="PF03443"/>
    </source>
</evidence>
<evidence type="ECO:0000256" key="9">
    <source>
        <dbReference type="ARBA" id="ARBA00023033"/>
    </source>
</evidence>
<keyword evidence="9" id="KW-0503">Monooxygenase</keyword>
<evidence type="ECO:0000256" key="11">
    <source>
        <dbReference type="ARBA" id="ARBA00023277"/>
    </source>
</evidence>
<evidence type="ECO:0000256" key="5">
    <source>
        <dbReference type="ARBA" id="ARBA00022729"/>
    </source>
</evidence>
<evidence type="ECO:0000259" key="18">
    <source>
        <dbReference type="Pfam" id="PF08386"/>
    </source>
</evidence>
<sequence length="777" mass="83269">MKFFSILLPVALLQVASAHYTFPAISSGGQSSPNWQNVRQTANYQTTGPITNVASSQMTCYELSPGRGAPGTLAVTAGNTVSFTSSPPIFHPGPAIAYLARVPSGQTAATWNGQGAVWFKVWQDNASISSGGISWPNMNAGSVSFPLPRCLDNGEYLVRFEHIALHSASSSGGAQLYLSCGQIRVSGGSGGYKPARLLSFPGAYNANDPGLLLNIYYPVPTSYTAVKKSLEWKTCNPGKSKYSKAEIECSSLQVPRDYTTPKSRERVTIELVRAKAKKQPSRGSILYNPGGPGLPMRPKISTDSELLQWMSGDEYDLVTFDPRGTGPLPFTCGAIGPMLSQQKPNETLEEIWGRASAVAAQCAKHSTGNKDAEFLGTVALVCDTMQVVDALAEDGLLRYWGYSYGTIVGATAAAMFPDRIDRMVLDGVVNPHKWYRGPSDPDMTMDADKVLTAMLELCITLGETKCPLAKYGSTAADLSAKVWRRIDDLKVQPAVIAIKPIAGAIIPFPVVIKVTIDYLKAIHLTSNTLTNRARWPKHLQFLASLLAVRGSDSYEAASGAAGDTAAPSLAISSSAGDPNALLSAHIAIRCGDRLERTPTLAAFAPEMAATLNSSRISGARFAAMGATCAQWPWRAREAYDGDFAVTTRTPVLVVSSELDPRTPLEAARQASAVLGGSELLTVAGAGHCSTSVPSVCAALHLRDYWVNGTMPAPGKVCEGSPFGVKWADVRKEVDKMNLLHKREAYDDFDDDDFGRSFMESQDAMDYFLGTDIMDAVL</sequence>
<evidence type="ECO:0000256" key="16">
    <source>
        <dbReference type="SAM" id="SignalP"/>
    </source>
</evidence>
<protein>
    <recommendedName>
        <fullName evidence="15">lytic cellulose monooxygenase (C4-dehydrogenating)</fullName>
        <ecNumber evidence="15">1.14.99.56</ecNumber>
    </recommendedName>
</protein>
<evidence type="ECO:0000256" key="7">
    <source>
        <dbReference type="ARBA" id="ARBA00023002"/>
    </source>
</evidence>
<dbReference type="Gene3D" id="2.70.50.70">
    <property type="match status" value="1"/>
</dbReference>
<evidence type="ECO:0000256" key="3">
    <source>
        <dbReference type="ARBA" id="ARBA00022525"/>
    </source>
</evidence>
<reference evidence="19 20" key="1">
    <citation type="submission" date="2015-05" db="EMBL/GenBank/DDBJ databases">
        <authorList>
            <person name="Wang D.B."/>
            <person name="Wang M."/>
        </authorList>
    </citation>
    <scope>NUCLEOTIDE SEQUENCE [LARGE SCALE GENOMIC DNA]</scope>
    <source>
        <strain evidence="19">VL1</strain>
    </source>
</reference>
<dbReference type="PANTHER" id="PTHR33353">
    <property type="entry name" value="PUTATIVE (AFU_ORTHOLOGUE AFUA_1G12560)-RELATED"/>
    <property type="match status" value="1"/>
</dbReference>
<evidence type="ECO:0000256" key="10">
    <source>
        <dbReference type="ARBA" id="ARBA00023157"/>
    </source>
</evidence>
<dbReference type="Gene3D" id="3.40.50.1820">
    <property type="entry name" value="alpha/beta hydrolase"/>
    <property type="match status" value="1"/>
</dbReference>
<dbReference type="InterPro" id="IPR049892">
    <property type="entry name" value="AA9"/>
</dbReference>
<dbReference type="GO" id="GO:0004497">
    <property type="term" value="F:monooxygenase activity"/>
    <property type="evidence" value="ECO:0007669"/>
    <property type="project" value="UniProtKB-KW"/>
</dbReference>
<dbReference type="GO" id="GO:0030245">
    <property type="term" value="P:cellulose catabolic process"/>
    <property type="evidence" value="ECO:0007669"/>
    <property type="project" value="UniProtKB-KW"/>
</dbReference>
<dbReference type="InterPro" id="IPR005103">
    <property type="entry name" value="AA9_LPMO"/>
</dbReference>
<gene>
    <name evidence="19" type="ORF">BN1708_009874</name>
</gene>
<evidence type="ECO:0000256" key="12">
    <source>
        <dbReference type="ARBA" id="ARBA00023326"/>
    </source>
</evidence>
<comment type="similarity">
    <text evidence="13">Belongs to the polysaccharide monooxygenase AA9 family.</text>
</comment>
<evidence type="ECO:0000313" key="19">
    <source>
        <dbReference type="EMBL" id="CRK10009.1"/>
    </source>
</evidence>
<dbReference type="EC" id="1.14.99.56" evidence="15"/>
<dbReference type="Proteomes" id="UP000044602">
    <property type="component" value="Unassembled WGS sequence"/>
</dbReference>
<evidence type="ECO:0000256" key="14">
    <source>
        <dbReference type="ARBA" id="ARBA00045077"/>
    </source>
</evidence>
<dbReference type="CDD" id="cd21175">
    <property type="entry name" value="LPMO_AA9"/>
    <property type="match status" value="1"/>
</dbReference>
<keyword evidence="10" id="KW-1015">Disulfide bond</keyword>
<feature type="signal peptide" evidence="16">
    <location>
        <begin position="1"/>
        <end position="18"/>
    </location>
</feature>
<dbReference type="EMBL" id="CVQH01002225">
    <property type="protein sequence ID" value="CRK10009.1"/>
    <property type="molecule type" value="Genomic_DNA"/>
</dbReference>
<evidence type="ECO:0000256" key="1">
    <source>
        <dbReference type="ARBA" id="ARBA00001973"/>
    </source>
</evidence>
<dbReference type="InterPro" id="IPR029058">
    <property type="entry name" value="AB_hydrolase_fold"/>
</dbReference>
<dbReference type="GO" id="GO:0046872">
    <property type="term" value="F:metal ion binding"/>
    <property type="evidence" value="ECO:0007669"/>
    <property type="project" value="UniProtKB-KW"/>
</dbReference>
<evidence type="ECO:0000313" key="20">
    <source>
        <dbReference type="Proteomes" id="UP000044602"/>
    </source>
</evidence>
<dbReference type="GO" id="GO:0005576">
    <property type="term" value="C:extracellular region"/>
    <property type="evidence" value="ECO:0007669"/>
    <property type="project" value="UniProtKB-SubCell"/>
</dbReference>
<keyword evidence="4" id="KW-0479">Metal-binding</keyword>
<name>A0A0G4KLT0_VERLO</name>
<evidence type="ECO:0000256" key="13">
    <source>
        <dbReference type="ARBA" id="ARBA00044502"/>
    </source>
</evidence>
<dbReference type="STRING" id="100787.A0A0G4KLT0"/>
<feature type="domain" description="Peptidase S33 tripeptidyl aminopeptidase-like C-terminal" evidence="18">
    <location>
        <begin position="618"/>
        <end position="717"/>
    </location>
</feature>